<protein>
    <recommendedName>
        <fullName evidence="8">Protein kinase domain-containing protein</fullName>
    </recommendedName>
</protein>
<dbReference type="OMA" id="LWRMDRL"/>
<accession>A0A3R7M6F0</accession>
<dbReference type="RefSeq" id="XP_029235693.1">
    <property type="nucleotide sequence ID" value="XM_029384479.1"/>
</dbReference>
<sequence>MSLSKGEHLKVCVGDMIDARFKVIGELGAGNFSKVYCCYDVTGQRGVKVALVALKIIKRDYREDAYCERNMLEILNEKHLGGLAVCRMFEFFEWRRCPVFVMSIHGPSLRTRRLGYQNGVVTRAKLVELSYSLLTTFRHIHFDCRIVHTDVKPDNILLADLNPPKYSLGTKWVVCDFGSASLWRMDRLDADLISTRPYRAPEVVLGNPWFYAADVWSIGCILYEVATGQRLFDVCDDVTHLQLMEKRLGPLPALFKKNSKYSGRYFTESGEFLHTSELIRAGRVMNTRKLADVFHDDPELYDLIASMLIYDPLQRATTKEALEHPIFYNHFSKKTDLIENGLENGDENSIGFPRAVPPNNNETVYVAGARQVGGLSWVEKKTLAKRGSLTSATHTSYNTGLNPHPPAHQMKIAAGIPESGKTTQSPCVYKSCTEESHASFSDSLHPFAETDVKPVPNAGHLPGCSLTSQRNNMFCKVDRLPVACALAIDVQEKQEGSLQGTMRSCEFPAPVSADNKSEGTSVVRTPAEPSLPLMYPSEEVSFSVETASEYTDPHLNPHKQPLEASGALVGTKLVETSPTEEMTSARSPLEPLTHSTDLNAETILCPSKPLSSASEVVNCPALSPEAKESSTGMMLHSSALHVLRIQKGNSASSSISRRSSHITASKLEKPSFFSPSPQLPTPAAAVKLLTATPSPPFTMAETKPLPQTVEAGDSMNGLSIHSYSFPITQGAVIQRVKGGMTVRGATSKLKPQPRPPSTAQSISHSNQSVAGSSLRRFPLTTVACPPSAHMDCVRLRRRSDTSMNVPKTCQVVRGRTYRSNSPKIPFYRDNYSQKNVSSVAGGGVLTNACAIPPQPSFIFDESTAASSVVLPKFSAFSSTKRGDSGVPPIGRSSAEVRPTYRQVIQRNVVTAGRAGVGGKVPFRQELKNPSVASRNTHSTAGAYGNSAGSGVTTGVDRCKRDTGEMGFFVEAPPSELRVPHNARRFRAVRAPE</sequence>
<dbReference type="InterPro" id="IPR011009">
    <property type="entry name" value="Kinase-like_dom_sf"/>
</dbReference>
<evidence type="ECO:0000256" key="2">
    <source>
        <dbReference type="ARBA" id="ARBA00022679"/>
    </source>
</evidence>
<feature type="region of interest" description="Disordered" evidence="7">
    <location>
        <begin position="927"/>
        <end position="957"/>
    </location>
</feature>
<evidence type="ECO:0000256" key="4">
    <source>
        <dbReference type="ARBA" id="ARBA00022777"/>
    </source>
</evidence>
<dbReference type="PANTHER" id="PTHR45646:SF11">
    <property type="entry name" value="SERINE_THREONINE-PROTEIN KINASE DOA"/>
    <property type="match status" value="1"/>
</dbReference>
<dbReference type="PROSITE" id="PS00107">
    <property type="entry name" value="PROTEIN_KINASE_ATP"/>
    <property type="match status" value="1"/>
</dbReference>
<keyword evidence="2 9" id="KW-0808">Transferase</keyword>
<dbReference type="Gene3D" id="1.10.510.10">
    <property type="entry name" value="Transferase(Phosphotransferase) domain 1"/>
    <property type="match status" value="1"/>
</dbReference>
<feature type="domain" description="Protein kinase" evidence="8">
    <location>
        <begin position="21"/>
        <end position="327"/>
    </location>
</feature>
<dbReference type="InterPro" id="IPR000719">
    <property type="entry name" value="Prot_kinase_dom"/>
</dbReference>
<comment type="caution">
    <text evidence="9">The sequence shown here is derived from an EMBL/GenBank/DDBJ whole genome shotgun (WGS) entry which is preliminary data.</text>
</comment>
<feature type="region of interest" description="Disordered" evidence="7">
    <location>
        <begin position="745"/>
        <end position="772"/>
    </location>
</feature>
<evidence type="ECO:0000256" key="7">
    <source>
        <dbReference type="SAM" id="MobiDB-lite"/>
    </source>
</evidence>
<keyword evidence="10" id="KW-1185">Reference proteome</keyword>
<reference evidence="9 10" key="1">
    <citation type="journal article" date="2018" name="BMC Genomics">
        <title>Genomic comparison of Trypanosoma conorhini and Trypanosoma rangeli to Trypanosoma cruzi strains of high and low virulence.</title>
        <authorList>
            <person name="Bradwell K.R."/>
            <person name="Koparde V.N."/>
            <person name="Matveyev A.V."/>
            <person name="Serrano M.G."/>
            <person name="Alves J.M."/>
            <person name="Parikh H."/>
            <person name="Huang B."/>
            <person name="Lee V."/>
            <person name="Espinosa-Alvarez O."/>
            <person name="Ortiz P.A."/>
            <person name="Costa-Martins A.G."/>
            <person name="Teixeira M.M."/>
            <person name="Buck G.A."/>
        </authorList>
    </citation>
    <scope>NUCLEOTIDE SEQUENCE [LARGE SCALE GENOMIC DNA]</scope>
    <source>
        <strain evidence="9 10">AM80</strain>
    </source>
</reference>
<name>A0A3R7M6F0_TRYRA</name>
<evidence type="ECO:0000313" key="9">
    <source>
        <dbReference type="EMBL" id="RNF00306.1"/>
    </source>
</evidence>
<dbReference type="PANTHER" id="PTHR45646">
    <property type="entry name" value="SERINE/THREONINE-PROTEIN KINASE DOA-RELATED"/>
    <property type="match status" value="1"/>
</dbReference>
<dbReference type="GeneID" id="40331631"/>
<evidence type="ECO:0000313" key="10">
    <source>
        <dbReference type="Proteomes" id="UP000283634"/>
    </source>
</evidence>
<feature type="compositionally biased region" description="Polar residues" evidence="7">
    <location>
        <begin position="757"/>
        <end position="771"/>
    </location>
</feature>
<dbReference type="VEuPathDB" id="TriTrypDB:TRSC58_07023"/>
<keyword evidence="1" id="KW-0723">Serine/threonine-protein kinase</keyword>
<keyword evidence="4" id="KW-0418">Kinase</keyword>
<keyword evidence="3 6" id="KW-0547">Nucleotide-binding</keyword>
<dbReference type="SMART" id="SM00220">
    <property type="entry name" value="S_TKc"/>
    <property type="match status" value="1"/>
</dbReference>
<keyword evidence="5 6" id="KW-0067">ATP-binding</keyword>
<dbReference type="GO" id="GO:0005634">
    <property type="term" value="C:nucleus"/>
    <property type="evidence" value="ECO:0007669"/>
    <property type="project" value="TreeGrafter"/>
</dbReference>
<dbReference type="PROSITE" id="PS50011">
    <property type="entry name" value="PROTEIN_KINASE_DOM"/>
    <property type="match status" value="1"/>
</dbReference>
<gene>
    <name evidence="9" type="ORF">TraAM80_07698</name>
</gene>
<dbReference type="GO" id="GO:0004674">
    <property type="term" value="F:protein serine/threonine kinase activity"/>
    <property type="evidence" value="ECO:0007669"/>
    <property type="project" value="UniProtKB-KW"/>
</dbReference>
<evidence type="ECO:0000256" key="5">
    <source>
        <dbReference type="ARBA" id="ARBA00022840"/>
    </source>
</evidence>
<dbReference type="Proteomes" id="UP000283634">
    <property type="component" value="Unassembled WGS sequence"/>
</dbReference>
<dbReference type="InterPro" id="IPR017441">
    <property type="entry name" value="Protein_kinase_ATP_BS"/>
</dbReference>
<feature type="binding site" evidence="6">
    <location>
        <position position="55"/>
    </location>
    <ligand>
        <name>ATP</name>
        <dbReference type="ChEBI" id="CHEBI:30616"/>
    </ligand>
</feature>
<evidence type="ECO:0000256" key="3">
    <source>
        <dbReference type="ARBA" id="ARBA00022741"/>
    </source>
</evidence>
<evidence type="ECO:0000256" key="1">
    <source>
        <dbReference type="ARBA" id="ARBA00022527"/>
    </source>
</evidence>
<dbReference type="PROSITE" id="PS00108">
    <property type="entry name" value="PROTEIN_KINASE_ST"/>
    <property type="match status" value="1"/>
</dbReference>
<proteinExistence type="predicted"/>
<dbReference type="EMBL" id="MKGL01000333">
    <property type="protein sequence ID" value="RNF00306.1"/>
    <property type="molecule type" value="Genomic_DNA"/>
</dbReference>
<dbReference type="Pfam" id="PF00069">
    <property type="entry name" value="Pkinase"/>
    <property type="match status" value="1"/>
</dbReference>
<dbReference type="AlphaFoldDB" id="A0A3R7M6F0"/>
<evidence type="ECO:0000259" key="8">
    <source>
        <dbReference type="PROSITE" id="PS50011"/>
    </source>
</evidence>
<evidence type="ECO:0000256" key="6">
    <source>
        <dbReference type="PROSITE-ProRule" id="PRU10141"/>
    </source>
</evidence>
<dbReference type="Gene3D" id="3.30.200.20">
    <property type="entry name" value="Phosphorylase Kinase, domain 1"/>
    <property type="match status" value="1"/>
</dbReference>
<feature type="compositionally biased region" description="Polar residues" evidence="7">
    <location>
        <begin position="930"/>
        <end position="939"/>
    </location>
</feature>
<dbReference type="OrthoDB" id="266976at2759"/>
<organism evidence="9 10">
    <name type="scientific">Trypanosoma rangeli</name>
    <dbReference type="NCBI Taxonomy" id="5698"/>
    <lineage>
        <taxon>Eukaryota</taxon>
        <taxon>Discoba</taxon>
        <taxon>Euglenozoa</taxon>
        <taxon>Kinetoplastea</taxon>
        <taxon>Metakinetoplastina</taxon>
        <taxon>Trypanosomatida</taxon>
        <taxon>Trypanosomatidae</taxon>
        <taxon>Trypanosoma</taxon>
        <taxon>Herpetosoma</taxon>
    </lineage>
</organism>
<dbReference type="InterPro" id="IPR051175">
    <property type="entry name" value="CLK_kinases"/>
</dbReference>
<dbReference type="SUPFAM" id="SSF56112">
    <property type="entry name" value="Protein kinase-like (PK-like)"/>
    <property type="match status" value="1"/>
</dbReference>
<dbReference type="GO" id="GO:0005524">
    <property type="term" value="F:ATP binding"/>
    <property type="evidence" value="ECO:0007669"/>
    <property type="project" value="UniProtKB-UniRule"/>
</dbReference>
<dbReference type="InterPro" id="IPR008271">
    <property type="entry name" value="Ser/Thr_kinase_AS"/>
</dbReference>
<feature type="region of interest" description="Disordered" evidence="7">
    <location>
        <begin position="510"/>
        <end position="530"/>
    </location>
</feature>